<sequence length="80" mass="8887">MITPVIELRATTDYLDPQLHAALRLKAAHTHRSVSEIVNDAVRAALAEDQEDLAAFDERVAEPTMSYETFLAELKAHGKI</sequence>
<dbReference type="GO" id="GO:0006355">
    <property type="term" value="P:regulation of DNA-templated transcription"/>
    <property type="evidence" value="ECO:0007669"/>
    <property type="project" value="InterPro"/>
</dbReference>
<dbReference type="EMBL" id="PIPW01000001">
    <property type="protein sequence ID" value="RUO53880.1"/>
    <property type="molecule type" value="Genomic_DNA"/>
</dbReference>
<comment type="caution">
    <text evidence="1">The sequence shown here is derived from an EMBL/GenBank/DDBJ whole genome shotgun (WGS) entry which is preliminary data.</text>
</comment>
<evidence type="ECO:0000313" key="1">
    <source>
        <dbReference type="EMBL" id="RUO53880.1"/>
    </source>
</evidence>
<organism evidence="1 2">
    <name type="scientific">Pseudidiomarina halophila</name>
    <dbReference type="NCBI Taxonomy" id="1449799"/>
    <lineage>
        <taxon>Bacteria</taxon>
        <taxon>Pseudomonadati</taxon>
        <taxon>Pseudomonadota</taxon>
        <taxon>Gammaproteobacteria</taxon>
        <taxon>Alteromonadales</taxon>
        <taxon>Idiomarinaceae</taxon>
        <taxon>Pseudidiomarina</taxon>
    </lineage>
</organism>
<name>A0A432XYT4_9GAMM</name>
<protein>
    <submittedName>
        <fullName evidence="1">CopG family transcriptional regulator</fullName>
    </submittedName>
</protein>
<reference evidence="2" key="1">
    <citation type="journal article" date="2018" name="Front. Microbiol.">
        <title>Genome-Based Analysis Reveals the Taxonomy and Diversity of the Family Idiomarinaceae.</title>
        <authorList>
            <person name="Liu Y."/>
            <person name="Lai Q."/>
            <person name="Shao Z."/>
        </authorList>
    </citation>
    <scope>NUCLEOTIDE SEQUENCE [LARGE SCALE GENOMIC DNA]</scope>
    <source>
        <strain evidence="2">BH195</strain>
    </source>
</reference>
<dbReference type="InterPro" id="IPR010985">
    <property type="entry name" value="Ribbon_hlx_hlx"/>
</dbReference>
<dbReference type="Proteomes" id="UP000287198">
    <property type="component" value="Unassembled WGS sequence"/>
</dbReference>
<keyword evidence="2" id="KW-1185">Reference proteome</keyword>
<accession>A0A432XYT4</accession>
<proteinExistence type="predicted"/>
<gene>
    <name evidence="1" type="ORF">CWI69_00095</name>
</gene>
<dbReference type="AlphaFoldDB" id="A0A432XYT4"/>
<dbReference type="RefSeq" id="WP_126760799.1">
    <property type="nucleotide sequence ID" value="NZ_JBHLTZ010000004.1"/>
</dbReference>
<dbReference type="OrthoDB" id="573821at2"/>
<dbReference type="SUPFAM" id="SSF47598">
    <property type="entry name" value="Ribbon-helix-helix"/>
    <property type="match status" value="1"/>
</dbReference>
<evidence type="ECO:0000313" key="2">
    <source>
        <dbReference type="Proteomes" id="UP000287198"/>
    </source>
</evidence>